<name>A0A375FM78_9BURK</name>
<dbReference type="Proteomes" id="UP000256952">
    <property type="component" value="Unassembled WGS sequence"/>
</dbReference>
<evidence type="ECO:0000313" key="2">
    <source>
        <dbReference type="EMBL" id="SOZ75295.1"/>
    </source>
</evidence>
<dbReference type="InterPro" id="IPR052358">
    <property type="entry name" value="Aro_Compnd_Degr_Hydrolases"/>
</dbReference>
<proteinExistence type="predicted"/>
<protein>
    <submittedName>
        <fullName evidence="2 3">TIM-barrel fold metal-dependent hydrolase</fullName>
    </submittedName>
</protein>
<dbReference type="EMBL" id="OFTH01000053">
    <property type="protein sequence ID" value="SOZ75295.1"/>
    <property type="molecule type" value="Genomic_DNA"/>
</dbReference>
<reference evidence="3 4" key="1">
    <citation type="submission" date="2018-01" db="EMBL/GenBank/DDBJ databases">
        <authorList>
            <person name="Gaut B.S."/>
            <person name="Morton B.R."/>
            <person name="Clegg M.T."/>
            <person name="Duvall M.R."/>
        </authorList>
    </citation>
    <scope>NUCLEOTIDE SEQUENCE [LARGE SCALE GENOMIC DNA]</scope>
    <source>
        <strain evidence="3">Cupriavidus taiwanensis STM 8555</strain>
        <plasmid evidence="3">I</plasmid>
    </source>
</reference>
<dbReference type="SUPFAM" id="SSF51556">
    <property type="entry name" value="Metallo-dependent hydrolases"/>
    <property type="match status" value="1"/>
</dbReference>
<dbReference type="RefSeq" id="WP_115684047.1">
    <property type="nucleotide sequence ID" value="NZ_LT984809.1"/>
</dbReference>
<reference evidence="2" key="2">
    <citation type="submission" date="2018-01" db="EMBL/GenBank/DDBJ databases">
        <authorList>
            <person name="Clerissi C."/>
        </authorList>
    </citation>
    <scope>NUCLEOTIDE SEQUENCE</scope>
    <source>
        <strain evidence="2">Cupriavidus taiwanensis STM 8556</strain>
    </source>
</reference>
<geneLocation type="plasmid" evidence="3">
    <name>I</name>
</geneLocation>
<feature type="domain" description="Amidohydrolase-related" evidence="1">
    <location>
        <begin position="26"/>
        <end position="275"/>
    </location>
</feature>
<dbReference type="PANTHER" id="PTHR35563:SF2">
    <property type="entry name" value="BARREL METAL-DEPENDENT HYDROLASE, PUTATIVE (AFU_ORTHOLOGUE AFUA_1G16240)-RELATED"/>
    <property type="match status" value="1"/>
</dbReference>
<evidence type="ECO:0000313" key="3">
    <source>
        <dbReference type="EMBL" id="SPD48970.1"/>
    </source>
</evidence>
<dbReference type="AlphaFoldDB" id="A0A375FM78"/>
<dbReference type="Pfam" id="PF04909">
    <property type="entry name" value="Amidohydro_2"/>
    <property type="match status" value="1"/>
</dbReference>
<dbReference type="InterPro" id="IPR032466">
    <property type="entry name" value="Metal_Hydrolase"/>
</dbReference>
<evidence type="ECO:0000313" key="4">
    <source>
        <dbReference type="Proteomes" id="UP000256952"/>
    </source>
</evidence>
<sequence length="306" mass="33687">MDSNRKIVSTAGEMEDAGVVLPLNAVDCHVHVFDPARFPYSVPRKYTPAAATVEDLGRFHASLGIRRTVLVQPSVYGTDNRCLVDALKTLGDSARGIAVLPDDVSRAELDELNGAGVRGIRINVQVNGAHEAAHARRVVDRALTLLEDTWWCLQIFAGYQILLSVADLIEQSTVPVILDHFGMAPVGCQERPQEFAAFLRLLSLPNVHVKCSGPHQISRSGPEYQDVAPIATECFRAGAGRAIWGSDWPHTGGTTRSANYNWMDVESFRYEDDAKNLRSARLWAGENEFTNVMSVNPVHLFGFAQY</sequence>
<dbReference type="GO" id="GO:0016787">
    <property type="term" value="F:hydrolase activity"/>
    <property type="evidence" value="ECO:0007669"/>
    <property type="project" value="UniProtKB-KW"/>
</dbReference>
<accession>A0A375FM78</accession>
<gene>
    <name evidence="3" type="ORF">CBM2612_P0315</name>
    <name evidence="2" type="ORF">CBM2613_U20040</name>
</gene>
<keyword evidence="2" id="KW-0378">Hydrolase</keyword>
<keyword evidence="3" id="KW-0614">Plasmid</keyword>
<dbReference type="PANTHER" id="PTHR35563">
    <property type="entry name" value="BARREL METAL-DEPENDENT HYDROLASE, PUTATIVE (AFU_ORTHOLOGUE AFUA_1G16240)-RELATED"/>
    <property type="match status" value="1"/>
</dbReference>
<dbReference type="InterPro" id="IPR006680">
    <property type="entry name" value="Amidohydro-rel"/>
</dbReference>
<dbReference type="Gene3D" id="3.20.20.140">
    <property type="entry name" value="Metal-dependent hydrolases"/>
    <property type="match status" value="1"/>
</dbReference>
<evidence type="ECO:0000259" key="1">
    <source>
        <dbReference type="Pfam" id="PF04909"/>
    </source>
</evidence>
<organism evidence="2 4">
    <name type="scientific">Cupriavidus taiwanensis</name>
    <dbReference type="NCBI Taxonomy" id="164546"/>
    <lineage>
        <taxon>Bacteria</taxon>
        <taxon>Pseudomonadati</taxon>
        <taxon>Pseudomonadota</taxon>
        <taxon>Betaproteobacteria</taxon>
        <taxon>Burkholderiales</taxon>
        <taxon>Burkholderiaceae</taxon>
        <taxon>Cupriavidus</taxon>
    </lineage>
</organism>
<dbReference type="EMBL" id="LT984809">
    <property type="protein sequence ID" value="SPD48970.1"/>
    <property type="molecule type" value="Genomic_DNA"/>
</dbReference>